<dbReference type="OrthoDB" id="9782155at2"/>
<dbReference type="SUPFAM" id="SSF51735">
    <property type="entry name" value="NAD(P)-binding Rossmann-fold domains"/>
    <property type="match status" value="1"/>
</dbReference>
<dbReference type="SMART" id="SM00829">
    <property type="entry name" value="PKS_ER"/>
    <property type="match status" value="1"/>
</dbReference>
<organism evidence="2 3">
    <name type="scientific">Trichloromonas acetexigens</name>
    <dbReference type="NCBI Taxonomy" id="38815"/>
    <lineage>
        <taxon>Bacteria</taxon>
        <taxon>Pseudomonadati</taxon>
        <taxon>Thermodesulfobacteriota</taxon>
        <taxon>Desulfuromonadia</taxon>
        <taxon>Desulfuromonadales</taxon>
        <taxon>Trichloromonadaceae</taxon>
        <taxon>Trichloromonas</taxon>
    </lineage>
</organism>
<dbReference type="GO" id="GO:0043958">
    <property type="term" value="F:acryloyl-CoA reductase (NADH) activity"/>
    <property type="evidence" value="ECO:0007669"/>
    <property type="project" value="UniProtKB-EC"/>
</dbReference>
<proteinExistence type="predicted"/>
<keyword evidence="2" id="KW-0560">Oxidoreductase</keyword>
<dbReference type="EC" id="1.3.1.95" evidence="2"/>
<dbReference type="PANTHER" id="PTHR43677">
    <property type="entry name" value="SHORT-CHAIN DEHYDROGENASE/REDUCTASE"/>
    <property type="match status" value="1"/>
</dbReference>
<dbReference type="CDD" id="cd05280">
    <property type="entry name" value="MDR_yhdh_yhfp"/>
    <property type="match status" value="1"/>
</dbReference>
<dbReference type="InterPro" id="IPR013154">
    <property type="entry name" value="ADH-like_N"/>
</dbReference>
<evidence type="ECO:0000313" key="2">
    <source>
        <dbReference type="EMBL" id="TRO78803.1"/>
    </source>
</evidence>
<dbReference type="PANTHER" id="PTHR43677:SF1">
    <property type="entry name" value="ACRYLYL-COA REDUCTASE ACUI-RELATED"/>
    <property type="match status" value="1"/>
</dbReference>
<dbReference type="Pfam" id="PF00107">
    <property type="entry name" value="ADH_zinc_N"/>
    <property type="match status" value="1"/>
</dbReference>
<dbReference type="InterPro" id="IPR013149">
    <property type="entry name" value="ADH-like_C"/>
</dbReference>
<dbReference type="RefSeq" id="WP_092054463.1">
    <property type="nucleotide sequence ID" value="NZ_FOJJ01000006.1"/>
</dbReference>
<dbReference type="Gene3D" id="3.90.180.10">
    <property type="entry name" value="Medium-chain alcohol dehydrogenases, catalytic domain"/>
    <property type="match status" value="1"/>
</dbReference>
<protein>
    <submittedName>
        <fullName evidence="2">Acryloyl-CoA reductase</fullName>
        <ecNumber evidence="2">1.3.1.95</ecNumber>
    </submittedName>
</protein>
<dbReference type="SUPFAM" id="SSF50129">
    <property type="entry name" value="GroES-like"/>
    <property type="match status" value="1"/>
</dbReference>
<accession>A0A550J6R0</accession>
<gene>
    <name evidence="2" type="ORF">FL622_15135</name>
</gene>
<feature type="domain" description="Enoyl reductase (ER)" evidence="1">
    <location>
        <begin position="20"/>
        <end position="329"/>
    </location>
</feature>
<dbReference type="Proteomes" id="UP000317155">
    <property type="component" value="Unassembled WGS sequence"/>
</dbReference>
<dbReference type="EMBL" id="VJVV01000014">
    <property type="protein sequence ID" value="TRO78803.1"/>
    <property type="molecule type" value="Genomic_DNA"/>
</dbReference>
<evidence type="ECO:0000313" key="3">
    <source>
        <dbReference type="Proteomes" id="UP000317155"/>
    </source>
</evidence>
<sequence>MTKTNFTALLVEKAGEKEYRRSIVNRSLEDLPPGGLLVRVRYSSLNYKDALSALGKPGVTKNYPHTPGIDAVGEVVECLGGAFAPGDPVIVTGFDLGMNTAGGYGQYIRVSPDWAVRLPDGLSPRESMILGTAGFTAALSVWKLAGAGIGPEAGDILVTGASGGVGSLAVAILAKAGYRVTAATGKAAEKDFLLSLGAAEVISRDEVLAGSDRPMMKERWAGAVDVVGGETLVAAIKSTRYGGAVTCCGLVASPELSMNVFPFILRGVSLLGVDSVQCPMASRLKVWEKLAGDWKPAHLESVVEETTLETLEPKFHAILKGQVKGRVLVKL</sequence>
<evidence type="ECO:0000259" key="1">
    <source>
        <dbReference type="SMART" id="SM00829"/>
    </source>
</evidence>
<dbReference type="InterPro" id="IPR051397">
    <property type="entry name" value="Zn-ADH-like_protein"/>
</dbReference>
<reference evidence="2 3" key="1">
    <citation type="submission" date="2019-07" db="EMBL/GenBank/DDBJ databases">
        <title>Insights of Desulfuromonas acetexigens electromicrobiology.</title>
        <authorList>
            <person name="Katuri K."/>
            <person name="Sapireddy V."/>
            <person name="Shaw D.R."/>
            <person name="Saikaly P."/>
        </authorList>
    </citation>
    <scope>NUCLEOTIDE SEQUENCE [LARGE SCALE GENOMIC DNA]</scope>
    <source>
        <strain evidence="2 3">2873</strain>
    </source>
</reference>
<dbReference type="InterPro" id="IPR014188">
    <property type="entry name" value="Acrylyl-CoA_reductase_AcuI"/>
</dbReference>
<dbReference type="Pfam" id="PF08240">
    <property type="entry name" value="ADH_N"/>
    <property type="match status" value="1"/>
</dbReference>
<dbReference type="NCBIfam" id="TIGR02823">
    <property type="entry name" value="oxido_YhdH"/>
    <property type="match status" value="1"/>
</dbReference>
<dbReference type="InterPro" id="IPR036291">
    <property type="entry name" value="NAD(P)-bd_dom_sf"/>
</dbReference>
<dbReference type="Gene3D" id="3.40.50.720">
    <property type="entry name" value="NAD(P)-binding Rossmann-like Domain"/>
    <property type="match status" value="1"/>
</dbReference>
<dbReference type="GO" id="GO:0043957">
    <property type="term" value="F:acryloyl-CoA reductase (NADPH) activity"/>
    <property type="evidence" value="ECO:0007669"/>
    <property type="project" value="TreeGrafter"/>
</dbReference>
<comment type="caution">
    <text evidence="2">The sequence shown here is derived from an EMBL/GenBank/DDBJ whole genome shotgun (WGS) entry which is preliminary data.</text>
</comment>
<dbReference type="InterPro" id="IPR011032">
    <property type="entry name" value="GroES-like_sf"/>
</dbReference>
<dbReference type="InterPro" id="IPR020843">
    <property type="entry name" value="ER"/>
</dbReference>
<name>A0A550J6R0_9BACT</name>
<keyword evidence="3" id="KW-1185">Reference proteome</keyword>
<dbReference type="AlphaFoldDB" id="A0A550J6R0"/>